<evidence type="ECO:0008006" key="5">
    <source>
        <dbReference type="Google" id="ProtNLM"/>
    </source>
</evidence>
<dbReference type="STRING" id="1073574.GOARA_021_00910"/>
<dbReference type="AlphaFoldDB" id="G7GZ29"/>
<keyword evidence="4" id="KW-1185">Reference proteome</keyword>
<organism evidence="3 4">
    <name type="scientific">Gordonia araii NBRC 100433</name>
    <dbReference type="NCBI Taxonomy" id="1073574"/>
    <lineage>
        <taxon>Bacteria</taxon>
        <taxon>Bacillati</taxon>
        <taxon>Actinomycetota</taxon>
        <taxon>Actinomycetes</taxon>
        <taxon>Mycobacteriales</taxon>
        <taxon>Gordoniaceae</taxon>
        <taxon>Gordonia</taxon>
    </lineage>
</organism>
<proteinExistence type="predicted"/>
<dbReference type="EMBL" id="BAEE01000021">
    <property type="protein sequence ID" value="GAB08854.1"/>
    <property type="molecule type" value="Genomic_DNA"/>
</dbReference>
<evidence type="ECO:0000256" key="1">
    <source>
        <dbReference type="SAM" id="MobiDB-lite"/>
    </source>
</evidence>
<dbReference type="Proteomes" id="UP000035088">
    <property type="component" value="Unassembled WGS sequence"/>
</dbReference>
<accession>G7GZ29</accession>
<name>G7GZ29_9ACTN</name>
<feature type="region of interest" description="Disordered" evidence="1">
    <location>
        <begin position="1"/>
        <end position="30"/>
    </location>
</feature>
<feature type="compositionally biased region" description="Pro residues" evidence="1">
    <location>
        <begin position="13"/>
        <end position="25"/>
    </location>
</feature>
<feature type="transmembrane region" description="Helical" evidence="2">
    <location>
        <begin position="32"/>
        <end position="56"/>
    </location>
</feature>
<dbReference type="RefSeq" id="WP_007320931.1">
    <property type="nucleotide sequence ID" value="NZ_BAEE01000021.1"/>
</dbReference>
<evidence type="ECO:0000313" key="4">
    <source>
        <dbReference type="Proteomes" id="UP000035088"/>
    </source>
</evidence>
<evidence type="ECO:0000256" key="2">
    <source>
        <dbReference type="SAM" id="Phobius"/>
    </source>
</evidence>
<keyword evidence="2" id="KW-0472">Membrane</keyword>
<dbReference type="OrthoDB" id="4638542at2"/>
<reference evidence="3 4" key="1">
    <citation type="submission" date="2011-11" db="EMBL/GenBank/DDBJ databases">
        <title>Whole genome shotgun sequence of Gordonia araii NBRC 100433.</title>
        <authorList>
            <person name="Yoshida Y."/>
            <person name="Hosoyama A."/>
            <person name="Tsuchikane K."/>
            <person name="Katsumata H."/>
            <person name="Yamazaki S."/>
            <person name="Fujita N."/>
        </authorList>
    </citation>
    <scope>NUCLEOTIDE SEQUENCE [LARGE SCALE GENOMIC DNA]</scope>
    <source>
        <strain evidence="3 4">NBRC 100433</strain>
    </source>
</reference>
<keyword evidence="2" id="KW-1133">Transmembrane helix</keyword>
<keyword evidence="2" id="KW-0812">Transmembrane</keyword>
<protein>
    <recommendedName>
        <fullName evidence="5">DUF4878 domain-containing protein</fullName>
    </recommendedName>
</protein>
<evidence type="ECO:0000313" key="3">
    <source>
        <dbReference type="EMBL" id="GAB08854.1"/>
    </source>
</evidence>
<gene>
    <name evidence="3" type="ORF">GOARA_021_00910</name>
</gene>
<comment type="caution">
    <text evidence="3">The sequence shown here is derived from an EMBL/GenBank/DDBJ whole genome shotgun (WGS) entry which is preliminary data.</text>
</comment>
<sequence length="162" mass="17345">MGFGPRPGYGAPPGHPPFPPPPPPPRKPRRPLTIALAITAVVVLLGGAAGAVYFFAGGFGDEKAIKQITADFSRAVAQGDTGEMTKLLCKSEAQHVQADLEATDDESDAQPEKFEIAAVEVKDDVARAQLTFTSDGRTSTLFFRREERRWTVCSDAETAFGP</sequence>